<sequence>MRTASDNCLPMKISLLANNEAEGRIDRWLAMNLKEEFSRSYVKTLILNGAISINGVVSINPSRKVVPGESFFIDVPPLQQLNIAAENIPLDILYEDDDIIVINKKAGLVVHPAPGNWTGTLVNALLHHCNNNLSGINGIKRPGIVHRLDKDTTGTMVVAKNDIAHQRLSEQFADHGLHMRLKRSYYAMVWGVPSPDSGTINAPLGRCKSNRLRRAVKRIEDKTGDRAVTHYQTVEIYNKNSNFAASLLRCDLETGRTHQIRVHMAHKGYPIIGDPLYGKGFKTKENIVNHSTKSAILSLARQALHAYSLSFAHPCKNKDMNFKTPIPEDMSNVIKELKEN</sequence>
<evidence type="ECO:0000256" key="4">
    <source>
        <dbReference type="PIRSR" id="PIRSR606225-1"/>
    </source>
</evidence>
<dbReference type="EC" id="5.4.99.-" evidence="6"/>
<dbReference type="CDD" id="cd00165">
    <property type="entry name" value="S4"/>
    <property type="match status" value="1"/>
</dbReference>
<dbReference type="InterPro" id="IPR050188">
    <property type="entry name" value="RluA_PseudoU_synthase"/>
</dbReference>
<dbReference type="GO" id="GO:0003723">
    <property type="term" value="F:RNA binding"/>
    <property type="evidence" value="ECO:0007669"/>
    <property type="project" value="UniProtKB-KW"/>
</dbReference>
<accession>A0A1V2N8G4</accession>
<dbReference type="CDD" id="cd02869">
    <property type="entry name" value="PseudoU_synth_RluA_like"/>
    <property type="match status" value="1"/>
</dbReference>
<dbReference type="AlphaFoldDB" id="A0A1V2N8G4"/>
<organism evidence="8 9">
    <name type="scientific">Candidatus Liberibacter solanacearum</name>
    <dbReference type="NCBI Taxonomy" id="556287"/>
    <lineage>
        <taxon>Bacteria</taxon>
        <taxon>Pseudomonadati</taxon>
        <taxon>Pseudomonadota</taxon>
        <taxon>Alphaproteobacteria</taxon>
        <taxon>Hyphomicrobiales</taxon>
        <taxon>Rhizobiaceae</taxon>
        <taxon>Liberibacter</taxon>
    </lineage>
</organism>
<dbReference type="SUPFAM" id="SSF55120">
    <property type="entry name" value="Pseudouridine synthase"/>
    <property type="match status" value="1"/>
</dbReference>
<feature type="active site" evidence="4">
    <location>
        <position position="149"/>
    </location>
</feature>
<protein>
    <recommendedName>
        <fullName evidence="6">Pseudouridine synthase</fullName>
        <ecNumber evidence="6">5.4.99.-</ecNumber>
    </recommendedName>
</protein>
<dbReference type="PANTHER" id="PTHR21600:SF44">
    <property type="entry name" value="RIBOSOMAL LARGE SUBUNIT PSEUDOURIDINE SYNTHASE D"/>
    <property type="match status" value="1"/>
</dbReference>
<dbReference type="InterPro" id="IPR002942">
    <property type="entry name" value="S4_RNA-bd"/>
</dbReference>
<dbReference type="Pfam" id="PF00849">
    <property type="entry name" value="PseudoU_synth_2"/>
    <property type="match status" value="1"/>
</dbReference>
<dbReference type="RefSeq" id="WP_076969070.1">
    <property type="nucleotide sequence ID" value="NZ_LVWB01000006.1"/>
</dbReference>
<dbReference type="GO" id="GO:0000455">
    <property type="term" value="P:enzyme-directed rRNA pseudouridine synthesis"/>
    <property type="evidence" value="ECO:0007669"/>
    <property type="project" value="TreeGrafter"/>
</dbReference>
<dbReference type="Gene3D" id="3.10.290.10">
    <property type="entry name" value="RNA-binding S4 domain"/>
    <property type="match status" value="1"/>
</dbReference>
<comment type="similarity">
    <text evidence="1 6">Belongs to the pseudouridine synthase RluA family.</text>
</comment>
<evidence type="ECO:0000256" key="3">
    <source>
        <dbReference type="ARBA" id="ARBA00036882"/>
    </source>
</evidence>
<proteinExistence type="inferred from homology"/>
<evidence type="ECO:0000313" key="8">
    <source>
        <dbReference type="EMBL" id="ONI59993.1"/>
    </source>
</evidence>
<dbReference type="InterPro" id="IPR006225">
    <property type="entry name" value="PsdUridine_synth_RluC/D"/>
</dbReference>
<comment type="function">
    <text evidence="6">Responsible for synthesis of pseudouridine from uracil.</text>
</comment>
<dbReference type="InterPro" id="IPR006145">
    <property type="entry name" value="PsdUridine_synth_RsuA/RluA"/>
</dbReference>
<keyword evidence="5" id="KW-0694">RNA-binding</keyword>
<name>A0A1V2N8G4_9HYPH</name>
<dbReference type="InterPro" id="IPR020103">
    <property type="entry name" value="PsdUridine_synth_cat_dom_sf"/>
</dbReference>
<feature type="domain" description="RNA-binding S4" evidence="7">
    <location>
        <begin position="23"/>
        <end position="89"/>
    </location>
</feature>
<dbReference type="PANTHER" id="PTHR21600">
    <property type="entry name" value="MITOCHONDRIAL RNA PSEUDOURIDINE SYNTHASE"/>
    <property type="match status" value="1"/>
</dbReference>
<dbReference type="NCBIfam" id="TIGR00005">
    <property type="entry name" value="rluA_subfam"/>
    <property type="match status" value="1"/>
</dbReference>
<comment type="catalytic activity">
    <reaction evidence="3">
        <text>uridine(1911/1915/1917) in 23S rRNA = pseudouridine(1911/1915/1917) in 23S rRNA</text>
        <dbReference type="Rhea" id="RHEA:42524"/>
        <dbReference type="Rhea" id="RHEA-COMP:10097"/>
        <dbReference type="Rhea" id="RHEA-COMP:10098"/>
        <dbReference type="ChEBI" id="CHEBI:65314"/>
        <dbReference type="ChEBI" id="CHEBI:65315"/>
        <dbReference type="EC" id="5.4.99.23"/>
    </reaction>
</comment>
<evidence type="ECO:0000256" key="1">
    <source>
        <dbReference type="ARBA" id="ARBA00010876"/>
    </source>
</evidence>
<keyword evidence="2 6" id="KW-0413">Isomerase</keyword>
<dbReference type="SMART" id="SM00363">
    <property type="entry name" value="S4"/>
    <property type="match status" value="1"/>
</dbReference>
<gene>
    <name evidence="8" type="ORF">AYO25_01605</name>
</gene>
<dbReference type="OrthoDB" id="9807829at2"/>
<evidence type="ECO:0000259" key="7">
    <source>
        <dbReference type="SMART" id="SM00363"/>
    </source>
</evidence>
<reference evidence="8 9" key="1">
    <citation type="journal article" date="2017" name="PLoS ONE">
        <title>Genomic sequence of 'Candidatus Liberibacter solanacearum' haplotype C and its comparison with haplotype A and B genomes.</title>
        <authorList>
            <person name="Wang J."/>
            <person name="Haapalainen M."/>
            <person name="Schott T."/>
            <person name="Thompson S.M."/>
            <person name="Smith G.R."/>
            <person name="Nissinen A.I."/>
            <person name="Pirhonen M."/>
        </authorList>
    </citation>
    <scope>NUCLEOTIDE SEQUENCE [LARGE SCALE GENOMIC DNA]</scope>
    <source>
        <strain evidence="8 9">FIN111</strain>
    </source>
</reference>
<evidence type="ECO:0000256" key="2">
    <source>
        <dbReference type="ARBA" id="ARBA00023235"/>
    </source>
</evidence>
<dbReference type="EMBL" id="LVWB01000006">
    <property type="protein sequence ID" value="ONI59993.1"/>
    <property type="molecule type" value="Genomic_DNA"/>
</dbReference>
<comment type="caution">
    <text evidence="8">The sequence shown here is derived from an EMBL/GenBank/DDBJ whole genome shotgun (WGS) entry which is preliminary data.</text>
</comment>
<dbReference type="InterPro" id="IPR036986">
    <property type="entry name" value="S4_RNA-bd_sf"/>
</dbReference>
<dbReference type="SUPFAM" id="SSF55174">
    <property type="entry name" value="Alpha-L RNA-binding motif"/>
    <property type="match status" value="1"/>
</dbReference>
<dbReference type="GO" id="GO:0160140">
    <property type="term" value="F:23S rRNA pseudouridine(1911/1915/1917) synthase activity"/>
    <property type="evidence" value="ECO:0007669"/>
    <property type="project" value="UniProtKB-EC"/>
</dbReference>
<dbReference type="Proteomes" id="UP000189542">
    <property type="component" value="Unassembled WGS sequence"/>
</dbReference>
<dbReference type="PROSITE" id="PS50889">
    <property type="entry name" value="S4"/>
    <property type="match status" value="1"/>
</dbReference>
<evidence type="ECO:0000256" key="6">
    <source>
        <dbReference type="RuleBase" id="RU362028"/>
    </source>
</evidence>
<evidence type="ECO:0000313" key="9">
    <source>
        <dbReference type="Proteomes" id="UP000189542"/>
    </source>
</evidence>
<dbReference type="Gene3D" id="3.30.2350.10">
    <property type="entry name" value="Pseudouridine synthase"/>
    <property type="match status" value="1"/>
</dbReference>
<comment type="catalytic activity">
    <reaction evidence="6">
        <text>a uridine in RNA = a pseudouridine in RNA</text>
        <dbReference type="Rhea" id="RHEA:48348"/>
        <dbReference type="Rhea" id="RHEA-COMP:12068"/>
        <dbReference type="Rhea" id="RHEA-COMP:12069"/>
        <dbReference type="ChEBI" id="CHEBI:65314"/>
        <dbReference type="ChEBI" id="CHEBI:65315"/>
    </reaction>
</comment>
<evidence type="ECO:0000256" key="5">
    <source>
        <dbReference type="PROSITE-ProRule" id="PRU00182"/>
    </source>
</evidence>